<evidence type="ECO:0000256" key="10">
    <source>
        <dbReference type="PROSITE-ProRule" id="PRU00169"/>
    </source>
</evidence>
<evidence type="ECO:0000256" key="1">
    <source>
        <dbReference type="ARBA" id="ARBA00004496"/>
    </source>
</evidence>
<dbReference type="InterPro" id="IPR001789">
    <property type="entry name" value="Sig_transdc_resp-reg_receiver"/>
</dbReference>
<evidence type="ECO:0000256" key="2">
    <source>
        <dbReference type="ARBA" id="ARBA00018672"/>
    </source>
</evidence>
<dbReference type="GO" id="GO:0003700">
    <property type="term" value="F:DNA-binding transcription factor activity"/>
    <property type="evidence" value="ECO:0007669"/>
    <property type="project" value="InterPro"/>
</dbReference>
<dbReference type="AlphaFoldDB" id="A0A949JW92"/>
<accession>A0A949JW92</accession>
<dbReference type="GO" id="GO:0043565">
    <property type="term" value="F:sequence-specific DNA binding"/>
    <property type="evidence" value="ECO:0007669"/>
    <property type="project" value="InterPro"/>
</dbReference>
<organism evidence="13 14">
    <name type="scientific">Diplocloster agilis</name>
    <dbReference type="NCBI Taxonomy" id="2850323"/>
    <lineage>
        <taxon>Bacteria</taxon>
        <taxon>Bacillati</taxon>
        <taxon>Bacillota</taxon>
        <taxon>Clostridia</taxon>
        <taxon>Lachnospirales</taxon>
        <taxon>Lachnospiraceae</taxon>
        <taxon>Diplocloster</taxon>
    </lineage>
</organism>
<evidence type="ECO:0000256" key="6">
    <source>
        <dbReference type="ARBA" id="ARBA00023015"/>
    </source>
</evidence>
<dbReference type="InterPro" id="IPR018060">
    <property type="entry name" value="HTH_AraC"/>
</dbReference>
<dbReference type="EMBL" id="JAHQCW010000008">
    <property type="protein sequence ID" value="MBU9736328.1"/>
    <property type="molecule type" value="Genomic_DNA"/>
</dbReference>
<keyword evidence="4 10" id="KW-0597">Phosphoprotein</keyword>
<dbReference type="InterPro" id="IPR009057">
    <property type="entry name" value="Homeodomain-like_sf"/>
</dbReference>
<comment type="function">
    <text evidence="9">May play the central regulatory role in sporulation. It may be an element of the effector pathway responsible for the activation of sporulation genes in response to nutritional stress. Spo0A may act in concert with spo0H (a sigma factor) to control the expression of some genes that are critical to the sporulation process.</text>
</comment>
<dbReference type="Proteomes" id="UP000712157">
    <property type="component" value="Unassembled WGS sequence"/>
</dbReference>
<dbReference type="PANTHER" id="PTHR42713">
    <property type="entry name" value="HISTIDINE KINASE-RELATED"/>
    <property type="match status" value="1"/>
</dbReference>
<keyword evidence="14" id="KW-1185">Reference proteome</keyword>
<dbReference type="InterPro" id="IPR051552">
    <property type="entry name" value="HptR"/>
</dbReference>
<dbReference type="SMART" id="SM00448">
    <property type="entry name" value="REC"/>
    <property type="match status" value="1"/>
</dbReference>
<evidence type="ECO:0000256" key="4">
    <source>
        <dbReference type="ARBA" id="ARBA00022553"/>
    </source>
</evidence>
<dbReference type="InterPro" id="IPR041522">
    <property type="entry name" value="CdaR_GGDEF"/>
</dbReference>
<keyword evidence="6" id="KW-0805">Transcription regulation</keyword>
<proteinExistence type="predicted"/>
<protein>
    <recommendedName>
        <fullName evidence="2">Stage 0 sporulation protein A homolog</fullName>
    </recommendedName>
</protein>
<dbReference type="GO" id="GO:0000160">
    <property type="term" value="P:phosphorelay signal transduction system"/>
    <property type="evidence" value="ECO:0007669"/>
    <property type="project" value="UniProtKB-KW"/>
</dbReference>
<dbReference type="RefSeq" id="WP_238721214.1">
    <property type="nucleotide sequence ID" value="NZ_JAHQCW010000008.1"/>
</dbReference>
<dbReference type="PROSITE" id="PS50110">
    <property type="entry name" value="RESPONSE_REGULATORY"/>
    <property type="match status" value="1"/>
</dbReference>
<gene>
    <name evidence="13" type="ORF">KTH89_07235</name>
</gene>
<dbReference type="Pfam" id="PF12833">
    <property type="entry name" value="HTH_18"/>
    <property type="match status" value="1"/>
</dbReference>
<evidence type="ECO:0000256" key="5">
    <source>
        <dbReference type="ARBA" id="ARBA00023012"/>
    </source>
</evidence>
<dbReference type="GO" id="GO:0005737">
    <property type="term" value="C:cytoplasm"/>
    <property type="evidence" value="ECO:0007669"/>
    <property type="project" value="UniProtKB-SubCell"/>
</dbReference>
<dbReference type="SMART" id="SM00342">
    <property type="entry name" value="HTH_ARAC"/>
    <property type="match status" value="1"/>
</dbReference>
<dbReference type="CDD" id="cd17536">
    <property type="entry name" value="REC_YesN-like"/>
    <property type="match status" value="1"/>
</dbReference>
<dbReference type="Pfam" id="PF17853">
    <property type="entry name" value="GGDEF_2"/>
    <property type="match status" value="1"/>
</dbReference>
<dbReference type="SUPFAM" id="SSF52172">
    <property type="entry name" value="CheY-like"/>
    <property type="match status" value="1"/>
</dbReference>
<evidence type="ECO:0000256" key="3">
    <source>
        <dbReference type="ARBA" id="ARBA00022490"/>
    </source>
</evidence>
<dbReference type="InterPro" id="IPR011006">
    <property type="entry name" value="CheY-like_superfamily"/>
</dbReference>
<comment type="subcellular location">
    <subcellularLocation>
        <location evidence="1">Cytoplasm</location>
    </subcellularLocation>
</comment>
<evidence type="ECO:0000259" key="12">
    <source>
        <dbReference type="PROSITE" id="PS50110"/>
    </source>
</evidence>
<dbReference type="PANTHER" id="PTHR42713:SF3">
    <property type="entry name" value="TRANSCRIPTIONAL REGULATORY PROTEIN HPTR"/>
    <property type="match status" value="1"/>
</dbReference>
<dbReference type="Gene3D" id="1.10.10.60">
    <property type="entry name" value="Homeodomain-like"/>
    <property type="match status" value="2"/>
</dbReference>
<evidence type="ECO:0000259" key="11">
    <source>
        <dbReference type="PROSITE" id="PS01124"/>
    </source>
</evidence>
<evidence type="ECO:0000256" key="7">
    <source>
        <dbReference type="ARBA" id="ARBA00023125"/>
    </source>
</evidence>
<dbReference type="Gene3D" id="3.40.50.2300">
    <property type="match status" value="1"/>
</dbReference>
<keyword evidence="7" id="KW-0238">DNA-binding</keyword>
<feature type="modified residue" description="4-aspartylphosphate" evidence="10">
    <location>
        <position position="55"/>
    </location>
</feature>
<dbReference type="SUPFAM" id="SSF46689">
    <property type="entry name" value="Homeodomain-like"/>
    <property type="match status" value="2"/>
</dbReference>
<dbReference type="PROSITE" id="PS01124">
    <property type="entry name" value="HTH_ARAC_FAMILY_2"/>
    <property type="match status" value="1"/>
</dbReference>
<keyword evidence="5" id="KW-0902">Two-component regulatory system</keyword>
<comment type="caution">
    <text evidence="13">The sequence shown here is derived from an EMBL/GenBank/DDBJ whole genome shotgun (WGS) entry which is preliminary data.</text>
</comment>
<name>A0A949JW92_9FIRM</name>
<reference evidence="13" key="1">
    <citation type="submission" date="2021-06" db="EMBL/GenBank/DDBJ databases">
        <title>Description of novel taxa of the family Lachnospiraceae.</title>
        <authorList>
            <person name="Chaplin A.V."/>
            <person name="Sokolova S.R."/>
            <person name="Pikina A.P."/>
            <person name="Korzhanova M."/>
            <person name="Belova V."/>
            <person name="Korostin D."/>
            <person name="Efimov B.A."/>
        </authorList>
    </citation>
    <scope>NUCLEOTIDE SEQUENCE</scope>
    <source>
        <strain evidence="13">ASD5720</strain>
    </source>
</reference>
<keyword evidence="3" id="KW-0963">Cytoplasm</keyword>
<evidence type="ECO:0000313" key="14">
    <source>
        <dbReference type="Proteomes" id="UP000712157"/>
    </source>
</evidence>
<feature type="domain" description="HTH araC/xylS-type" evidence="11">
    <location>
        <begin position="423"/>
        <end position="523"/>
    </location>
</feature>
<evidence type="ECO:0000256" key="9">
    <source>
        <dbReference type="ARBA" id="ARBA00024867"/>
    </source>
</evidence>
<sequence>MFKVCIIDDELLVRELIKKSVDFNSLGFEIIGEAKDGRQALAMIDELHPDLLLLDINIPMINGITLAKKVNSQYPEIQIIILTGYSEFDYAKGAIEAGVLDYLLKPLNKTEFTKALLKAKELLSRQASMQQTIHSYQMHQHQLDKEALLLKLIEGSEDYDSLNPELLIRSGIEPDHGPFGLAAILIDRLDELFSTQMEKNLWKYAVANITQEILESSFPCVVWQDIHNHIILLASLDTTEQEILFRSCCHQICSLVHDTLKFTVTLGIPALFTGLRSLSAAYQDALWALDHRFIMGNARCIFRDDLKPSAGLLSSERVEAGGLLLDLRSGSYEKAYNQAETLLSKSLSREQMIFLAVRILSDIITCLEENRISSGHFELDEMLKKLLAIELGIELKQYVLDRLLEASELLSDSSGLKQNRTVNEAIRYIDENYGDRSLTLTGIAKKLYLNASYLSYLFKQETGLSLSEYLTKVRLREAKRILDEHAGCPLSLLAASVGYNDEYYFSKCFKKAYGISPKKYAEQKK</sequence>
<evidence type="ECO:0000256" key="8">
    <source>
        <dbReference type="ARBA" id="ARBA00023163"/>
    </source>
</evidence>
<dbReference type="Pfam" id="PF00072">
    <property type="entry name" value="Response_reg"/>
    <property type="match status" value="1"/>
</dbReference>
<keyword evidence="8" id="KW-0804">Transcription</keyword>
<feature type="domain" description="Response regulatory" evidence="12">
    <location>
        <begin position="3"/>
        <end position="120"/>
    </location>
</feature>
<evidence type="ECO:0000313" key="13">
    <source>
        <dbReference type="EMBL" id="MBU9736328.1"/>
    </source>
</evidence>